<organism evidence="2 3">
    <name type="scientific">Mycolicibacterium aurum</name>
    <name type="common">Mycobacterium aurum</name>
    <dbReference type="NCBI Taxonomy" id="1791"/>
    <lineage>
        <taxon>Bacteria</taxon>
        <taxon>Bacillati</taxon>
        <taxon>Actinomycetota</taxon>
        <taxon>Actinomycetes</taxon>
        <taxon>Mycobacteriales</taxon>
        <taxon>Mycobacteriaceae</taxon>
        <taxon>Mycolicibacterium</taxon>
    </lineage>
</organism>
<evidence type="ECO:0000313" key="2">
    <source>
        <dbReference type="EMBL" id="VEG58658.1"/>
    </source>
</evidence>
<dbReference type="RefSeq" id="WP_232786753.1">
    <property type="nucleotide sequence ID" value="NZ_CVQQ01000003.1"/>
</dbReference>
<name>A0A448J1Z1_MYCAU</name>
<gene>
    <name evidence="2" type="ORF">NCTC10437_05690</name>
</gene>
<feature type="domain" description="DUF4873" evidence="1">
    <location>
        <begin position="9"/>
        <end position="93"/>
    </location>
</feature>
<protein>
    <submittedName>
        <fullName evidence="2">Lipolytic enzyme</fullName>
    </submittedName>
</protein>
<dbReference type="InterPro" id="IPR032371">
    <property type="entry name" value="DUF4873"/>
</dbReference>
<evidence type="ECO:0000259" key="1">
    <source>
        <dbReference type="Pfam" id="PF16170"/>
    </source>
</evidence>
<dbReference type="STRING" id="1791.GCA_001049355_01562"/>
<sequence length="95" mass="10280">MSTVNDDGIYAGPASLVVGDIRHVVRVRLKGRINPFDGHYHWQGTVHDAPADVRSGGAPVRLCVDDRDAPARLVERTPEGHLMISGMGPPPFRTA</sequence>
<evidence type="ECO:0000313" key="3">
    <source>
        <dbReference type="Proteomes" id="UP000279306"/>
    </source>
</evidence>
<accession>A0A448J1Z1</accession>
<dbReference type="AlphaFoldDB" id="A0A448J1Z1"/>
<reference evidence="2 3" key="1">
    <citation type="submission" date="2018-12" db="EMBL/GenBank/DDBJ databases">
        <authorList>
            <consortium name="Pathogen Informatics"/>
        </authorList>
    </citation>
    <scope>NUCLEOTIDE SEQUENCE [LARGE SCALE GENOMIC DNA]</scope>
    <source>
        <strain evidence="2 3">NCTC10437</strain>
    </source>
</reference>
<dbReference type="Proteomes" id="UP000279306">
    <property type="component" value="Chromosome"/>
</dbReference>
<keyword evidence="3" id="KW-1185">Reference proteome</keyword>
<dbReference type="EMBL" id="LR134356">
    <property type="protein sequence ID" value="VEG58658.1"/>
    <property type="molecule type" value="Genomic_DNA"/>
</dbReference>
<dbReference type="Pfam" id="PF16170">
    <property type="entry name" value="DUF4873"/>
    <property type="match status" value="1"/>
</dbReference>
<dbReference type="KEGG" id="mauu:NCTC10437_05690"/>
<proteinExistence type="predicted"/>